<feature type="domain" description="Xaa-Pro dipeptidyl-peptidase-like" evidence="1">
    <location>
        <begin position="53"/>
        <end position="238"/>
    </location>
</feature>
<evidence type="ECO:0000259" key="1">
    <source>
        <dbReference type="Pfam" id="PF02129"/>
    </source>
</evidence>
<dbReference type="PANTHER" id="PTHR43265">
    <property type="entry name" value="ESTERASE ESTD"/>
    <property type="match status" value="1"/>
</dbReference>
<evidence type="ECO:0000313" key="3">
    <source>
        <dbReference type="Proteomes" id="UP001229346"/>
    </source>
</evidence>
<proteinExistence type="predicted"/>
<dbReference type="InterPro" id="IPR000383">
    <property type="entry name" value="Xaa-Pro-like_dom"/>
</dbReference>
<evidence type="ECO:0000313" key="2">
    <source>
        <dbReference type="EMBL" id="MDQ0113236.1"/>
    </source>
</evidence>
<organism evidence="2 3">
    <name type="scientific">Paenibacillus harenae</name>
    <dbReference type="NCBI Taxonomy" id="306543"/>
    <lineage>
        <taxon>Bacteria</taxon>
        <taxon>Bacillati</taxon>
        <taxon>Bacillota</taxon>
        <taxon>Bacilli</taxon>
        <taxon>Bacillales</taxon>
        <taxon>Paenibacillaceae</taxon>
        <taxon>Paenibacillus</taxon>
    </lineage>
</organism>
<name>A0ABT9U0S4_PAEHA</name>
<keyword evidence="2" id="KW-0378">Hydrolase</keyword>
<dbReference type="SUPFAM" id="SSF53474">
    <property type="entry name" value="alpha/beta-Hydrolases"/>
    <property type="match status" value="1"/>
</dbReference>
<sequence length="311" mass="35291">MKQKRFDMMEQAVEIQSSAGILTGTLALPKNAASKLGLVLFIHGDGAINATHDDGYKPLWERLASLGYASLSLNKRGIGGSEGSWLEQSMDDRVDEAREAIAWAKKHPLIDANRIGVWGASQAGWVIPKLAEKETLAFSLLVSPAINWLRQGAYHTRLQLIKDGYSEAEIQAKEMYDNRVRQLLAKQANYDEYLTMAHEYNMMSKDRWTFVGKNFLSDSTDDLRHFRSPVLLLLGEEDIHVDWKETEREYRNNVKPELLTVAVFPDTEHSMLSKKTADSDFRALVISLFAPRQITVPGYMDQIEKFLKKLD</sequence>
<dbReference type="InterPro" id="IPR053145">
    <property type="entry name" value="AB_hydrolase_Est10"/>
</dbReference>
<protein>
    <submittedName>
        <fullName evidence="2">Dienelactone hydrolase</fullName>
    </submittedName>
</protein>
<dbReference type="Pfam" id="PF02129">
    <property type="entry name" value="Peptidase_S15"/>
    <property type="match status" value="1"/>
</dbReference>
<dbReference type="EMBL" id="JAUSSU010000005">
    <property type="protein sequence ID" value="MDQ0113236.1"/>
    <property type="molecule type" value="Genomic_DNA"/>
</dbReference>
<dbReference type="PANTHER" id="PTHR43265:SF1">
    <property type="entry name" value="ESTERASE ESTD"/>
    <property type="match status" value="1"/>
</dbReference>
<keyword evidence="3" id="KW-1185">Reference proteome</keyword>
<gene>
    <name evidence="2" type="ORF">J2T15_002677</name>
</gene>
<reference evidence="2 3" key="1">
    <citation type="submission" date="2023-07" db="EMBL/GenBank/DDBJ databases">
        <title>Sorghum-associated microbial communities from plants grown in Nebraska, USA.</title>
        <authorList>
            <person name="Schachtman D."/>
        </authorList>
    </citation>
    <scope>NUCLEOTIDE SEQUENCE [LARGE SCALE GENOMIC DNA]</scope>
    <source>
        <strain evidence="2 3">CC482</strain>
    </source>
</reference>
<dbReference type="GO" id="GO:0016787">
    <property type="term" value="F:hydrolase activity"/>
    <property type="evidence" value="ECO:0007669"/>
    <property type="project" value="UniProtKB-KW"/>
</dbReference>
<accession>A0ABT9U0S4</accession>
<dbReference type="Proteomes" id="UP001229346">
    <property type="component" value="Unassembled WGS sequence"/>
</dbReference>
<dbReference type="InterPro" id="IPR029058">
    <property type="entry name" value="AB_hydrolase_fold"/>
</dbReference>
<dbReference type="Gene3D" id="3.40.50.1820">
    <property type="entry name" value="alpha/beta hydrolase"/>
    <property type="match status" value="1"/>
</dbReference>
<comment type="caution">
    <text evidence="2">The sequence shown here is derived from an EMBL/GenBank/DDBJ whole genome shotgun (WGS) entry which is preliminary data.</text>
</comment>